<dbReference type="CDD" id="cd05401">
    <property type="entry name" value="NT_GlnE_GlnD_like"/>
    <property type="match status" value="1"/>
</dbReference>
<evidence type="ECO:0000256" key="1">
    <source>
        <dbReference type="ARBA" id="ARBA00023122"/>
    </source>
</evidence>
<dbReference type="CDD" id="cd04587">
    <property type="entry name" value="CBS_pair_CAP-ED_NT_Pol-beta-like_DUF294_assoc"/>
    <property type="match status" value="1"/>
</dbReference>
<dbReference type="Pfam" id="PF03445">
    <property type="entry name" value="DUF294"/>
    <property type="match status" value="1"/>
</dbReference>
<keyword evidence="1 2" id="KW-0129">CBS domain</keyword>
<dbReference type="InterPro" id="IPR000595">
    <property type="entry name" value="cNMP-bd_dom"/>
</dbReference>
<organism evidence="5 6">
    <name type="scientific">Allomeiothermus silvanus (strain ATCC 700542 / DSM 9946 / NBRC 106475 / NCIMB 13440 / VI-R2)</name>
    <name type="common">Thermus silvanus</name>
    <dbReference type="NCBI Taxonomy" id="526227"/>
    <lineage>
        <taxon>Bacteria</taxon>
        <taxon>Thermotogati</taxon>
        <taxon>Deinococcota</taxon>
        <taxon>Deinococci</taxon>
        <taxon>Thermales</taxon>
        <taxon>Thermaceae</taxon>
        <taxon>Allomeiothermus</taxon>
    </lineage>
</organism>
<dbReference type="PANTHER" id="PTHR43080">
    <property type="entry name" value="CBS DOMAIN-CONTAINING PROTEIN CBSX3, MITOCHONDRIAL"/>
    <property type="match status" value="1"/>
</dbReference>
<feature type="domain" description="Cyclic nucleotide-binding" evidence="3">
    <location>
        <begin position="18"/>
        <end position="117"/>
    </location>
</feature>
<sequence length="606" mass="67659">MNAQKFSDPLDFVQLCPPFDQLPLQALQILEKSLEVAYLPAGMRVLEEGGKSSNHLYLIRKGSVRLERGGKVVMQLEEGDLFGYPSLLSQDAPAFDVIAEEDLLAYRWPAETFRTLMEYPGFAQFFTQGLAERLHKAVQPESTYLQVDFSLPIRQVVSRPAVFVPRGYTVQQAAQLMRQHRISSVLVMGDPVGILTDRDLRNRVLAEGLPPNTPVEQVMSTPLKTLAASSSLFEALSFMIAQDIHHLPLTEEGRIIGVVTDTVFLRQQARSPLYLARRLERSEDPEQLQGYGLELAGVIENLLNGGLGAAEIGRAVSTLNDLLLYRLLRLAEQKLGPPPTPYAWIVFGSEGRMEQTLLTDQDNALIYAQPSPQAAHYFPQLAEFVVNGMLSAGFPPCPGGYMAINWHKPLADWLQLFREWIERPTPEALLESAIFFDFRPLHSSLDLSALREAVGQARSNQRFLAQLARSALEFRPPLTLFRQIRQDEAGLDLKKSGITPIVSLARLYALAAGSEAVSTPERLKAAAQAGTLSEETALTLAEAFAFLLRLRLREQLQAFRKGQPVGNRVRLETLSPLERRHLREAFLAIREAQEATRLSFRTDQLG</sequence>
<dbReference type="InterPro" id="IPR005105">
    <property type="entry name" value="GlnD_Uridyltrans_N"/>
</dbReference>
<dbReference type="Gene3D" id="3.10.580.10">
    <property type="entry name" value="CBS-domain"/>
    <property type="match status" value="1"/>
</dbReference>
<dbReference type="EMBL" id="CP002042">
    <property type="protein sequence ID" value="ADH63472.1"/>
    <property type="molecule type" value="Genomic_DNA"/>
</dbReference>
<evidence type="ECO:0000313" key="5">
    <source>
        <dbReference type="EMBL" id="ADH63472.1"/>
    </source>
</evidence>
<dbReference type="RefSeq" id="WP_013158036.1">
    <property type="nucleotide sequence ID" value="NC_014212.1"/>
</dbReference>
<dbReference type="KEGG" id="msv:Mesil_1584"/>
<dbReference type="InterPro" id="IPR051257">
    <property type="entry name" value="Diverse_CBS-Domain"/>
</dbReference>
<dbReference type="SUPFAM" id="SSF54631">
    <property type="entry name" value="CBS-domain pair"/>
    <property type="match status" value="1"/>
</dbReference>
<dbReference type="Gene3D" id="2.60.120.10">
    <property type="entry name" value="Jelly Rolls"/>
    <property type="match status" value="1"/>
</dbReference>
<dbReference type="OrthoDB" id="9810963at2"/>
<name>D7BFB9_ALLS1</name>
<dbReference type="InterPro" id="IPR018821">
    <property type="entry name" value="DUF294_put_nucleoTrafse_sb-bd"/>
</dbReference>
<dbReference type="InterPro" id="IPR000644">
    <property type="entry name" value="CBS_dom"/>
</dbReference>
<dbReference type="GO" id="GO:0008773">
    <property type="term" value="F:[protein-PII] uridylyltransferase activity"/>
    <property type="evidence" value="ECO:0007669"/>
    <property type="project" value="InterPro"/>
</dbReference>
<dbReference type="Pfam" id="PF00027">
    <property type="entry name" value="cNMP_binding"/>
    <property type="match status" value="1"/>
</dbReference>
<dbReference type="PROSITE" id="PS50042">
    <property type="entry name" value="CNMP_BINDING_3"/>
    <property type="match status" value="1"/>
</dbReference>
<dbReference type="SMART" id="SM00100">
    <property type="entry name" value="cNMP"/>
    <property type="match status" value="1"/>
</dbReference>
<dbReference type="InterPro" id="IPR046342">
    <property type="entry name" value="CBS_dom_sf"/>
</dbReference>
<feature type="domain" description="CBS" evidence="4">
    <location>
        <begin position="157"/>
        <end position="211"/>
    </location>
</feature>
<gene>
    <name evidence="5" type="ordered locus">Mesil_1584</name>
</gene>
<dbReference type="STRING" id="526227.Mesil_1584"/>
<dbReference type="Proteomes" id="UP000001916">
    <property type="component" value="Chromosome"/>
</dbReference>
<dbReference type="PROSITE" id="PS51371">
    <property type="entry name" value="CBS"/>
    <property type="match status" value="2"/>
</dbReference>
<dbReference type="AlphaFoldDB" id="D7BFB9"/>
<dbReference type="HOGENOM" id="CLU_027866_1_0_0"/>
<dbReference type="SMART" id="SM00116">
    <property type="entry name" value="CBS"/>
    <property type="match status" value="2"/>
</dbReference>
<protein>
    <submittedName>
        <fullName evidence="5">CBS domain and cyclic nucleotide-regulated nucleotidyltransferase</fullName>
    </submittedName>
</protein>
<dbReference type="Pfam" id="PF10335">
    <property type="entry name" value="DUF294_C"/>
    <property type="match status" value="1"/>
</dbReference>
<reference evidence="5 6" key="1">
    <citation type="journal article" date="2010" name="Stand. Genomic Sci.">
        <title>Complete genome sequence of Meiothermus silvanus type strain (VI-R2).</title>
        <authorList>
            <person name="Sikorski J."/>
            <person name="Tindall B.J."/>
            <person name="Lowry S."/>
            <person name="Lucas S."/>
            <person name="Nolan M."/>
            <person name="Copeland A."/>
            <person name="Glavina Del Rio T."/>
            <person name="Tice H."/>
            <person name="Cheng J.F."/>
            <person name="Han C."/>
            <person name="Pitluck S."/>
            <person name="Liolios K."/>
            <person name="Ivanova N."/>
            <person name="Mavromatis K."/>
            <person name="Mikhailova N."/>
            <person name="Pati A."/>
            <person name="Goodwin L."/>
            <person name="Chen A."/>
            <person name="Palaniappan K."/>
            <person name="Land M."/>
            <person name="Hauser L."/>
            <person name="Chang Y.J."/>
            <person name="Jeffries C.D."/>
            <person name="Rohde M."/>
            <person name="Goker M."/>
            <person name="Woyke T."/>
            <person name="Bristow J."/>
            <person name="Eisen J.A."/>
            <person name="Markowitz V."/>
            <person name="Hugenholtz P."/>
            <person name="Kyrpides N.C."/>
            <person name="Klenk H.P."/>
            <person name="Lapidus A."/>
        </authorList>
    </citation>
    <scope>NUCLEOTIDE SEQUENCE [LARGE SCALE GENOMIC DNA]</scope>
    <source>
        <strain evidence="6">ATCC 700542 / DSM 9946 / VI-R2</strain>
    </source>
</reference>
<keyword evidence="6" id="KW-1185">Reference proteome</keyword>
<accession>D7BFB9</accession>
<dbReference type="Pfam" id="PF00571">
    <property type="entry name" value="CBS"/>
    <property type="match status" value="2"/>
</dbReference>
<dbReference type="eggNOG" id="COG2905">
    <property type="taxonomic scope" value="Bacteria"/>
</dbReference>
<dbReference type="InterPro" id="IPR014710">
    <property type="entry name" value="RmlC-like_jellyroll"/>
</dbReference>
<evidence type="ECO:0000313" key="6">
    <source>
        <dbReference type="Proteomes" id="UP000001916"/>
    </source>
</evidence>
<feature type="domain" description="CBS" evidence="4">
    <location>
        <begin position="219"/>
        <end position="275"/>
    </location>
</feature>
<dbReference type="InterPro" id="IPR018490">
    <property type="entry name" value="cNMP-bd_dom_sf"/>
</dbReference>
<dbReference type="PANTHER" id="PTHR43080:SF2">
    <property type="entry name" value="CBS DOMAIN-CONTAINING PROTEIN"/>
    <property type="match status" value="1"/>
</dbReference>
<evidence type="ECO:0000259" key="3">
    <source>
        <dbReference type="PROSITE" id="PS50042"/>
    </source>
</evidence>
<evidence type="ECO:0000259" key="4">
    <source>
        <dbReference type="PROSITE" id="PS51371"/>
    </source>
</evidence>
<dbReference type="SUPFAM" id="SSF51206">
    <property type="entry name" value="cAMP-binding domain-like"/>
    <property type="match status" value="1"/>
</dbReference>
<evidence type="ECO:0000256" key="2">
    <source>
        <dbReference type="PROSITE-ProRule" id="PRU00703"/>
    </source>
</evidence>
<proteinExistence type="predicted"/>
<dbReference type="CDD" id="cd00038">
    <property type="entry name" value="CAP_ED"/>
    <property type="match status" value="1"/>
</dbReference>
<dbReference type="SUPFAM" id="SSF81593">
    <property type="entry name" value="Nucleotidyltransferase substrate binding subunit/domain"/>
    <property type="match status" value="1"/>
</dbReference>